<dbReference type="PANTHER" id="PTHR43675:SF30">
    <property type="entry name" value="CYCLOPROPANE-FATTY-ACYL-PHOSPHOLIPID SYNTHASE"/>
    <property type="match status" value="1"/>
</dbReference>
<dbReference type="Pfam" id="PF13450">
    <property type="entry name" value="NAD_binding_8"/>
    <property type="match status" value="1"/>
</dbReference>
<comment type="caution">
    <text evidence="2">The sequence shown here is derived from an EMBL/GenBank/DDBJ whole genome shotgun (WGS) entry which is preliminary data.</text>
</comment>
<reference evidence="2 3" key="1">
    <citation type="submission" date="2024-08" db="EMBL/GenBank/DDBJ databases">
        <title>Insights into the chromosomal genome structure of Flemingia macrophylla.</title>
        <authorList>
            <person name="Ding Y."/>
            <person name="Zhao Y."/>
            <person name="Bi W."/>
            <person name="Wu M."/>
            <person name="Zhao G."/>
            <person name="Gong Y."/>
            <person name="Li W."/>
            <person name="Zhang P."/>
        </authorList>
    </citation>
    <scope>NUCLEOTIDE SEQUENCE [LARGE SCALE GENOMIC DNA]</scope>
    <source>
        <strain evidence="2">DYQJB</strain>
        <tissue evidence="2">Leaf</tissue>
    </source>
</reference>
<dbReference type="Proteomes" id="UP001603857">
    <property type="component" value="Unassembled WGS sequence"/>
</dbReference>
<dbReference type="SUPFAM" id="SSF51905">
    <property type="entry name" value="FAD/NAD(P)-binding domain"/>
    <property type="match status" value="1"/>
</dbReference>
<name>A0ABD1LUA7_9FABA</name>
<dbReference type="InterPro" id="IPR029063">
    <property type="entry name" value="SAM-dependent_MTases_sf"/>
</dbReference>
<sequence length="720" mass="83104">MRIAVVGGGISGLASAYALAKEGVNVVLYEKEDRLGGHAKTINVDGVDVDLAFMLFNQVYLIPDRDGDEMRITYLANTRMRMSMSFMNRDRDEYYQTRTRLVPLPSLVTYPNLMEHFKNLGVDMKLSDMSFSVSLDKGRVCEWGTISGLSSLFAQKMNVLSPYFWQMIREIINYLDELENNPDIDHNESLGKFIKSRGYSNFFLKAYLIPICASICSYSSEGVMGCSAFLVLSFCRNNHLLQVKEEFKRERCQIKVNLEVHLVSTSEKGCVVYCNDGSQELYDGCIMAVHANDALRMLGDEATYDERRILGAFQYANRVYQGYRFHEDGFQNSSFNKSILLLELLHQESELRNVSLHSKDQRSRSREQRTGNRDQRAEKDQKTHGEGAYWKREEQCLPLKFMTQADLGLADAYINEDFSFVDKDKGLLSFFLILATNNDSNKSNSKLKKNRAWWIPVFWTSALASTKFFMKHVLRRNTITQARKNISEHYDKAKIDKTHEVLDIGCGWGSLSIEVVKQTGCKYTGITLSTEQLKFAEKRVKDVGLQDHIKFLLCDYRQLPKTYKYDRIISCEMIEHVGHEYMEEFFGCCESILANDGVFVLQFISIRDQLYEEYRLSPGFMKEYIFPGGCMPSLSRITSAMAATSRLRVDNIESIGIHYYETLRRWRKNFLERQSEIMALGFDEKIIRTWEYYFDYCAAGFKSHILGDYQVVISRPNDVA</sequence>
<gene>
    <name evidence="2" type="ORF">Fmac_020504</name>
</gene>
<dbReference type="InterPro" id="IPR026669">
    <property type="entry name" value="Arsenite_MeTrfase-like"/>
</dbReference>
<dbReference type="CDD" id="cd02440">
    <property type="entry name" value="AdoMet_MTases"/>
    <property type="match status" value="1"/>
</dbReference>
<dbReference type="PANTHER" id="PTHR43675">
    <property type="entry name" value="ARSENITE METHYLTRANSFERASE"/>
    <property type="match status" value="1"/>
</dbReference>
<evidence type="ECO:0000313" key="2">
    <source>
        <dbReference type="EMBL" id="KAL2327077.1"/>
    </source>
</evidence>
<dbReference type="AlphaFoldDB" id="A0ABD1LUA7"/>
<dbReference type="PRINTS" id="PR00419">
    <property type="entry name" value="ADXRDTASE"/>
</dbReference>
<dbReference type="EMBL" id="JBGMDY010000007">
    <property type="protein sequence ID" value="KAL2327077.1"/>
    <property type="molecule type" value="Genomic_DNA"/>
</dbReference>
<dbReference type="SUPFAM" id="SSF53335">
    <property type="entry name" value="S-adenosyl-L-methionine-dependent methyltransferases"/>
    <property type="match status" value="1"/>
</dbReference>
<dbReference type="InterPro" id="IPR036188">
    <property type="entry name" value="FAD/NAD-bd_sf"/>
</dbReference>
<evidence type="ECO:0000256" key="1">
    <source>
        <dbReference type="SAM" id="MobiDB-lite"/>
    </source>
</evidence>
<dbReference type="Pfam" id="PF02353">
    <property type="entry name" value="CMAS"/>
    <property type="match status" value="1"/>
</dbReference>
<evidence type="ECO:0000313" key="3">
    <source>
        <dbReference type="Proteomes" id="UP001603857"/>
    </source>
</evidence>
<organism evidence="2 3">
    <name type="scientific">Flemingia macrophylla</name>
    <dbReference type="NCBI Taxonomy" id="520843"/>
    <lineage>
        <taxon>Eukaryota</taxon>
        <taxon>Viridiplantae</taxon>
        <taxon>Streptophyta</taxon>
        <taxon>Embryophyta</taxon>
        <taxon>Tracheophyta</taxon>
        <taxon>Spermatophyta</taxon>
        <taxon>Magnoliopsida</taxon>
        <taxon>eudicotyledons</taxon>
        <taxon>Gunneridae</taxon>
        <taxon>Pentapetalae</taxon>
        <taxon>rosids</taxon>
        <taxon>fabids</taxon>
        <taxon>Fabales</taxon>
        <taxon>Fabaceae</taxon>
        <taxon>Papilionoideae</taxon>
        <taxon>50 kb inversion clade</taxon>
        <taxon>NPAAA clade</taxon>
        <taxon>indigoferoid/millettioid clade</taxon>
        <taxon>Phaseoleae</taxon>
        <taxon>Flemingia</taxon>
    </lineage>
</organism>
<protein>
    <recommendedName>
        <fullName evidence="4">Cyclopropane-fatty-acyl-phospholipid synthase</fullName>
    </recommendedName>
</protein>
<accession>A0ABD1LUA7</accession>
<keyword evidence="3" id="KW-1185">Reference proteome</keyword>
<proteinExistence type="predicted"/>
<feature type="region of interest" description="Disordered" evidence="1">
    <location>
        <begin position="355"/>
        <end position="385"/>
    </location>
</feature>
<dbReference type="Gene3D" id="3.40.50.150">
    <property type="entry name" value="Vaccinia Virus protein VP39"/>
    <property type="match status" value="1"/>
</dbReference>
<evidence type="ECO:0008006" key="4">
    <source>
        <dbReference type="Google" id="ProtNLM"/>
    </source>
</evidence>
<dbReference type="Gene3D" id="3.50.50.60">
    <property type="entry name" value="FAD/NAD(P)-binding domain"/>
    <property type="match status" value="1"/>
</dbReference>